<accession>K9EGS8</accession>
<keyword evidence="3 4" id="KW-0592">Phosphate transport</keyword>
<dbReference type="PROSITE" id="PS51257">
    <property type="entry name" value="PROKAR_LIPOPROTEIN"/>
    <property type="match status" value="1"/>
</dbReference>
<dbReference type="GO" id="GO:0043190">
    <property type="term" value="C:ATP-binding cassette (ABC) transporter complex"/>
    <property type="evidence" value="ECO:0007669"/>
    <property type="project" value="InterPro"/>
</dbReference>
<evidence type="ECO:0000256" key="4">
    <source>
        <dbReference type="PIRNR" id="PIRNR002756"/>
    </source>
</evidence>
<dbReference type="Proteomes" id="UP000009888">
    <property type="component" value="Unassembled WGS sequence"/>
</dbReference>
<reference evidence="8 9" key="1">
    <citation type="submission" date="2012-09" db="EMBL/GenBank/DDBJ databases">
        <title>The Genome Sequence of Actinobaculum massiliae ACS-171-V-COL2.</title>
        <authorList>
            <consortium name="The Broad Institute Genome Sequencing Platform"/>
            <person name="Earl A."/>
            <person name="Ward D."/>
            <person name="Feldgarden M."/>
            <person name="Gevers D."/>
            <person name="Saerens B."/>
            <person name="Vaneechoutte M."/>
            <person name="Walker B."/>
            <person name="Young S.K."/>
            <person name="Zeng Q."/>
            <person name="Gargeya S."/>
            <person name="Fitzgerald M."/>
            <person name="Haas B."/>
            <person name="Abouelleil A."/>
            <person name="Alvarado L."/>
            <person name="Arachchi H.M."/>
            <person name="Berlin A."/>
            <person name="Chapman S.B."/>
            <person name="Goldberg J."/>
            <person name="Griggs A."/>
            <person name="Gujja S."/>
            <person name="Hansen M."/>
            <person name="Howarth C."/>
            <person name="Imamovic A."/>
            <person name="Larimer J."/>
            <person name="McCowen C."/>
            <person name="Montmayeur A."/>
            <person name="Murphy C."/>
            <person name="Neiman D."/>
            <person name="Pearson M."/>
            <person name="Priest M."/>
            <person name="Roberts A."/>
            <person name="Saif S."/>
            <person name="Shea T."/>
            <person name="Sisk P."/>
            <person name="Sykes S."/>
            <person name="Wortman J."/>
            <person name="Nusbaum C."/>
            <person name="Birren B."/>
        </authorList>
    </citation>
    <scope>NUCLEOTIDE SEQUENCE [LARGE SCALE GENOMIC DNA]</scope>
    <source>
        <strain evidence="9">ACS-171-V-Col2</strain>
    </source>
</reference>
<gene>
    <name evidence="8" type="ORF">HMPREF9233_00882</name>
</gene>
<proteinExistence type="inferred from homology"/>
<dbReference type="STRING" id="202789.GCA_001457435_01239"/>
<dbReference type="NCBIfam" id="TIGR00975">
    <property type="entry name" value="3a0107s03"/>
    <property type="match status" value="1"/>
</dbReference>
<dbReference type="InterPro" id="IPR005673">
    <property type="entry name" value="ABC_phos-bd_PstS"/>
</dbReference>
<keyword evidence="2 4" id="KW-0813">Transport</keyword>
<protein>
    <recommendedName>
        <fullName evidence="4">Phosphate-binding protein</fullName>
    </recommendedName>
</protein>
<dbReference type="PANTHER" id="PTHR42996:SF1">
    <property type="entry name" value="PHOSPHATE-BINDING PROTEIN PSTS"/>
    <property type="match status" value="1"/>
</dbReference>
<dbReference type="PATRIC" id="fig|883066.3.peg.920"/>
<dbReference type="SUPFAM" id="SSF53850">
    <property type="entry name" value="Periplasmic binding protein-like II"/>
    <property type="match status" value="1"/>
</dbReference>
<dbReference type="AlphaFoldDB" id="K9EGS8"/>
<organism evidence="8 9">
    <name type="scientific">Actinobaculum massiliense ACS-171-V-Col2</name>
    <dbReference type="NCBI Taxonomy" id="883066"/>
    <lineage>
        <taxon>Bacteria</taxon>
        <taxon>Bacillati</taxon>
        <taxon>Actinomycetota</taxon>
        <taxon>Actinomycetes</taxon>
        <taxon>Actinomycetales</taxon>
        <taxon>Actinomycetaceae</taxon>
        <taxon>Actinobaculum</taxon>
    </lineage>
</organism>
<comment type="caution">
    <text evidence="8">The sequence shown here is derived from an EMBL/GenBank/DDBJ whole genome shotgun (WGS) entry which is preliminary data.</text>
</comment>
<evidence type="ECO:0000256" key="1">
    <source>
        <dbReference type="ARBA" id="ARBA00008725"/>
    </source>
</evidence>
<dbReference type="CDD" id="cd13565">
    <property type="entry name" value="PBP2_PstS"/>
    <property type="match status" value="1"/>
</dbReference>
<evidence type="ECO:0000256" key="3">
    <source>
        <dbReference type="ARBA" id="ARBA00022592"/>
    </source>
</evidence>
<dbReference type="InterPro" id="IPR050962">
    <property type="entry name" value="Phosphate-bind_PstS"/>
</dbReference>
<sequence>MKMKKFSALAAATAVALTLSACGGNADGSKATNQAATEATSAAASNSGSGVSGTINGSGASSQVNAQQAWRDGFQAKESGVTVNYESTGSGTGREQFLAGDVSYAGSDSIFKAEERAQVGKNNQCASDVMLELPVYISPIAIAYNLPGVEELNLKSETVAKIFDQKITKWNDAEIAEANPGVELPDLDIIPVNRSDDSGTSENFQQYLAEAAPSAWTYEPSDTWPVTGTQSGQGTSGVVTLASSTEGAITYADYSQIKSLKAAKVSVGDDFVGPTPEAAAAIVDGSPATEDATDTRLTVELVRDGSIKDAYPVVMISYLAACQQYKDANTASLVKEFFTYVVSEEGQKYAAEANGGNAPISDTLRKEAQAAIDTIK</sequence>
<feature type="compositionally biased region" description="Low complexity" evidence="5">
    <location>
        <begin position="41"/>
        <end position="54"/>
    </location>
</feature>
<evidence type="ECO:0000256" key="2">
    <source>
        <dbReference type="ARBA" id="ARBA00022448"/>
    </source>
</evidence>
<evidence type="ECO:0000259" key="7">
    <source>
        <dbReference type="Pfam" id="PF12849"/>
    </source>
</evidence>
<evidence type="ECO:0000256" key="5">
    <source>
        <dbReference type="SAM" id="MobiDB-lite"/>
    </source>
</evidence>
<dbReference type="GO" id="GO:0035435">
    <property type="term" value="P:phosphate ion transmembrane transport"/>
    <property type="evidence" value="ECO:0007669"/>
    <property type="project" value="InterPro"/>
</dbReference>
<evidence type="ECO:0000313" key="9">
    <source>
        <dbReference type="Proteomes" id="UP000009888"/>
    </source>
</evidence>
<dbReference type="Pfam" id="PF12849">
    <property type="entry name" value="PBP_like_2"/>
    <property type="match status" value="1"/>
</dbReference>
<feature type="chain" id="PRO_5038980848" description="Phosphate-binding protein" evidence="6">
    <location>
        <begin position="27"/>
        <end position="376"/>
    </location>
</feature>
<keyword evidence="6" id="KW-0732">Signal</keyword>
<evidence type="ECO:0000313" key="8">
    <source>
        <dbReference type="EMBL" id="EKU95121.1"/>
    </source>
</evidence>
<dbReference type="HOGENOM" id="CLU_034528_0_0_11"/>
<name>K9EGS8_9ACTO</name>
<feature type="domain" description="PBP" evidence="7">
    <location>
        <begin position="45"/>
        <end position="345"/>
    </location>
</feature>
<comment type="similarity">
    <text evidence="1 4">Belongs to the PstS family.</text>
</comment>
<keyword evidence="9" id="KW-1185">Reference proteome</keyword>
<dbReference type="GO" id="GO:0042301">
    <property type="term" value="F:phosphate ion binding"/>
    <property type="evidence" value="ECO:0007669"/>
    <property type="project" value="InterPro"/>
</dbReference>
<evidence type="ECO:0000256" key="6">
    <source>
        <dbReference type="SAM" id="SignalP"/>
    </source>
</evidence>
<dbReference type="InterPro" id="IPR024370">
    <property type="entry name" value="PBP_domain"/>
</dbReference>
<dbReference type="EMBL" id="AGWL01000005">
    <property type="protein sequence ID" value="EKU95121.1"/>
    <property type="molecule type" value="Genomic_DNA"/>
</dbReference>
<feature type="signal peptide" evidence="6">
    <location>
        <begin position="1"/>
        <end position="26"/>
    </location>
</feature>
<dbReference type="PANTHER" id="PTHR42996">
    <property type="entry name" value="PHOSPHATE-BINDING PROTEIN PSTS"/>
    <property type="match status" value="1"/>
</dbReference>
<feature type="region of interest" description="Disordered" evidence="5">
    <location>
        <begin position="41"/>
        <end position="62"/>
    </location>
</feature>
<dbReference type="eggNOG" id="COG0226">
    <property type="taxonomic scope" value="Bacteria"/>
</dbReference>
<dbReference type="PIRSF" id="PIRSF002756">
    <property type="entry name" value="PstS"/>
    <property type="match status" value="1"/>
</dbReference>
<dbReference type="Gene3D" id="3.40.190.10">
    <property type="entry name" value="Periplasmic binding protein-like II"/>
    <property type="match status" value="2"/>
</dbReference>